<dbReference type="Gene3D" id="3.40.50.720">
    <property type="entry name" value="NAD(P)-binding Rossmann-like Domain"/>
    <property type="match status" value="2"/>
</dbReference>
<name>A0A1G6TQM0_9ACTN</name>
<dbReference type="SUPFAM" id="SSF51735">
    <property type="entry name" value="NAD(P)-binding Rossmann-fold domains"/>
    <property type="match status" value="1"/>
</dbReference>
<dbReference type="AlphaFoldDB" id="A0A1G6TQM0"/>
<reference evidence="3" key="1">
    <citation type="submission" date="2016-10" db="EMBL/GenBank/DDBJ databases">
        <authorList>
            <person name="Varghese N."/>
            <person name="Submissions S."/>
        </authorList>
    </citation>
    <scope>NUCLEOTIDE SEQUENCE [LARGE SCALE GENOMIC DNA]</scope>
    <source>
        <strain evidence="3">CGMCC 4.3504</strain>
    </source>
</reference>
<dbReference type="EMBL" id="FMZK01000006">
    <property type="protein sequence ID" value="SDD31408.1"/>
    <property type="molecule type" value="Genomic_DNA"/>
</dbReference>
<keyword evidence="3" id="KW-1185">Reference proteome</keyword>
<dbReference type="PANTHER" id="PTHR42938:SF9">
    <property type="entry name" value="FORMATE DEHYDROGENASE 1"/>
    <property type="match status" value="1"/>
</dbReference>
<proteinExistence type="predicted"/>
<dbReference type="PANTHER" id="PTHR42938">
    <property type="entry name" value="FORMATE DEHYDROGENASE 1"/>
    <property type="match status" value="1"/>
</dbReference>
<organism evidence="2 3">
    <name type="scientific">Streptomyces prasinopilosus</name>
    <dbReference type="NCBI Taxonomy" id="67344"/>
    <lineage>
        <taxon>Bacteria</taxon>
        <taxon>Bacillati</taxon>
        <taxon>Actinomycetota</taxon>
        <taxon>Actinomycetes</taxon>
        <taxon>Kitasatosporales</taxon>
        <taxon>Streptomycetaceae</taxon>
        <taxon>Streptomyces</taxon>
    </lineage>
</organism>
<dbReference type="InterPro" id="IPR006140">
    <property type="entry name" value="D-isomer_DH_NAD-bd"/>
</dbReference>
<gene>
    <name evidence="2" type="ORF">SAMN05216505_106298</name>
</gene>
<evidence type="ECO:0000259" key="1">
    <source>
        <dbReference type="Pfam" id="PF02826"/>
    </source>
</evidence>
<protein>
    <submittedName>
        <fullName evidence="2">Formate dehydrogenase</fullName>
    </submittedName>
</protein>
<sequence>MLERELPDAEVVISQPFWPAYLTPDRLRRALHLKLSITAGIGSDHVGLPSAIEHDVTVTEVTYSNSISVPEHAVMQILALVHDYLPAHEWVTARRGWNVADSVSRNYDLEGMDVGVLGAGRIGMSVLRRLKPFDVKLHCNDVHRLAPDLEREPGPTWHADARSLAAAVGVLSMHAPLHAQTLNLFDDEMLTT</sequence>
<dbReference type="InterPro" id="IPR036291">
    <property type="entry name" value="NAD(P)-bd_dom_sf"/>
</dbReference>
<accession>A0A1G6TQM0</accession>
<feature type="domain" description="D-isomer specific 2-hydroxyacid dehydrogenase NAD-binding" evidence="1">
    <location>
        <begin position="74"/>
        <end position="190"/>
    </location>
</feature>
<dbReference type="Proteomes" id="UP000182100">
    <property type="component" value="Unassembled WGS sequence"/>
</dbReference>
<dbReference type="GO" id="GO:0016616">
    <property type="term" value="F:oxidoreductase activity, acting on the CH-OH group of donors, NAD or NADP as acceptor"/>
    <property type="evidence" value="ECO:0007669"/>
    <property type="project" value="InterPro"/>
</dbReference>
<dbReference type="STRING" id="67344.SAMN05216505_106298"/>
<evidence type="ECO:0000313" key="3">
    <source>
        <dbReference type="Proteomes" id="UP000182100"/>
    </source>
</evidence>
<dbReference type="SUPFAM" id="SSF52283">
    <property type="entry name" value="Formate/glycerate dehydrogenase catalytic domain-like"/>
    <property type="match status" value="1"/>
</dbReference>
<dbReference type="GO" id="GO:0051287">
    <property type="term" value="F:NAD binding"/>
    <property type="evidence" value="ECO:0007669"/>
    <property type="project" value="InterPro"/>
</dbReference>
<dbReference type="Pfam" id="PF02826">
    <property type="entry name" value="2-Hacid_dh_C"/>
    <property type="match status" value="1"/>
</dbReference>
<evidence type="ECO:0000313" key="2">
    <source>
        <dbReference type="EMBL" id="SDD31408.1"/>
    </source>
</evidence>
<dbReference type="GO" id="GO:0008863">
    <property type="term" value="F:formate dehydrogenase (NAD+) activity"/>
    <property type="evidence" value="ECO:0007669"/>
    <property type="project" value="TreeGrafter"/>
</dbReference>